<evidence type="ECO:0000313" key="1">
    <source>
        <dbReference type="EMBL" id="KDP30520.1"/>
    </source>
</evidence>
<proteinExistence type="predicted"/>
<name>A0A067KE34_JATCU</name>
<keyword evidence="2" id="KW-1185">Reference proteome</keyword>
<sequence>MYAILNIWDDCSSEEEVERKPVKVQIEKSIIVKIREIPDNEDEQVQLAIQNSLADQANQWYYSSDDDVNEVGVQSLTRSGRV</sequence>
<reference evidence="1 2" key="1">
    <citation type="journal article" date="2014" name="PLoS ONE">
        <title>Global Analysis of Gene Expression Profiles in Physic Nut (Jatropha curcas L.) Seedlings Exposed to Salt Stress.</title>
        <authorList>
            <person name="Zhang L."/>
            <person name="Zhang C."/>
            <person name="Wu P."/>
            <person name="Chen Y."/>
            <person name="Li M."/>
            <person name="Jiang H."/>
            <person name="Wu G."/>
        </authorList>
    </citation>
    <scope>NUCLEOTIDE SEQUENCE [LARGE SCALE GENOMIC DNA]</scope>
    <source>
        <strain evidence="2">cv. GZQX0401</strain>
        <tissue evidence="1">Young leaves</tissue>
    </source>
</reference>
<evidence type="ECO:0000313" key="2">
    <source>
        <dbReference type="Proteomes" id="UP000027138"/>
    </source>
</evidence>
<dbReference type="EMBL" id="KK914669">
    <property type="protein sequence ID" value="KDP30520.1"/>
    <property type="molecule type" value="Genomic_DNA"/>
</dbReference>
<dbReference type="Proteomes" id="UP000027138">
    <property type="component" value="Unassembled WGS sequence"/>
</dbReference>
<accession>A0A067KE34</accession>
<protein>
    <submittedName>
        <fullName evidence="1">Uncharacterized protein</fullName>
    </submittedName>
</protein>
<gene>
    <name evidence="1" type="ORF">JCGZ_16955</name>
</gene>
<dbReference type="AlphaFoldDB" id="A0A067KE34"/>
<organism evidence="1 2">
    <name type="scientific">Jatropha curcas</name>
    <name type="common">Barbados nut</name>
    <dbReference type="NCBI Taxonomy" id="180498"/>
    <lineage>
        <taxon>Eukaryota</taxon>
        <taxon>Viridiplantae</taxon>
        <taxon>Streptophyta</taxon>
        <taxon>Embryophyta</taxon>
        <taxon>Tracheophyta</taxon>
        <taxon>Spermatophyta</taxon>
        <taxon>Magnoliopsida</taxon>
        <taxon>eudicotyledons</taxon>
        <taxon>Gunneridae</taxon>
        <taxon>Pentapetalae</taxon>
        <taxon>rosids</taxon>
        <taxon>fabids</taxon>
        <taxon>Malpighiales</taxon>
        <taxon>Euphorbiaceae</taxon>
        <taxon>Crotonoideae</taxon>
        <taxon>Jatropheae</taxon>
        <taxon>Jatropha</taxon>
    </lineage>
</organism>